<gene>
    <name evidence="1" type="ORF">TKK_006901</name>
</gene>
<dbReference type="EMBL" id="JBJJXI010000055">
    <property type="protein sequence ID" value="KAL3399638.1"/>
    <property type="molecule type" value="Genomic_DNA"/>
</dbReference>
<evidence type="ECO:0000313" key="1">
    <source>
        <dbReference type="EMBL" id="KAL3399638.1"/>
    </source>
</evidence>
<sequence>MNWKTALLTSHHYTPASVTITRPDTADGAGCGGELPRAMSSPSRSRPRRTVLARTRTRLGGQKSRARGLLLRCSYTAPRCRVAYVYISHRDENARAGRVRDVKSNFELVTINSRLCQRVARRIWECVQIVTCSVCSAWSISSCLFYGGWRVPPASCVVSLFLSFSHGSYLAEDHDEYMHYRPVFFIL</sequence>
<reference evidence="1 2" key="1">
    <citation type="journal article" date="2024" name="bioRxiv">
        <title>A reference genome for Trichogramma kaykai: A tiny desert-dwelling parasitoid wasp with competing sex-ratio distorters.</title>
        <authorList>
            <person name="Culotta J."/>
            <person name="Lindsey A.R."/>
        </authorList>
    </citation>
    <scope>NUCLEOTIDE SEQUENCE [LARGE SCALE GENOMIC DNA]</scope>
    <source>
        <strain evidence="1 2">KSX58</strain>
    </source>
</reference>
<dbReference type="Proteomes" id="UP001627154">
    <property type="component" value="Unassembled WGS sequence"/>
</dbReference>
<evidence type="ECO:0000313" key="2">
    <source>
        <dbReference type="Proteomes" id="UP001627154"/>
    </source>
</evidence>
<keyword evidence="2" id="KW-1185">Reference proteome</keyword>
<accession>A0ABD2X2S1</accession>
<organism evidence="1 2">
    <name type="scientific">Trichogramma kaykai</name>
    <dbReference type="NCBI Taxonomy" id="54128"/>
    <lineage>
        <taxon>Eukaryota</taxon>
        <taxon>Metazoa</taxon>
        <taxon>Ecdysozoa</taxon>
        <taxon>Arthropoda</taxon>
        <taxon>Hexapoda</taxon>
        <taxon>Insecta</taxon>
        <taxon>Pterygota</taxon>
        <taxon>Neoptera</taxon>
        <taxon>Endopterygota</taxon>
        <taxon>Hymenoptera</taxon>
        <taxon>Apocrita</taxon>
        <taxon>Proctotrupomorpha</taxon>
        <taxon>Chalcidoidea</taxon>
        <taxon>Trichogrammatidae</taxon>
        <taxon>Trichogramma</taxon>
    </lineage>
</organism>
<comment type="caution">
    <text evidence="1">The sequence shown here is derived from an EMBL/GenBank/DDBJ whole genome shotgun (WGS) entry which is preliminary data.</text>
</comment>
<proteinExistence type="predicted"/>
<name>A0ABD2X2S1_9HYME</name>
<dbReference type="AlphaFoldDB" id="A0ABD2X2S1"/>
<protein>
    <submittedName>
        <fullName evidence="1">Uncharacterized protein</fullName>
    </submittedName>
</protein>